<feature type="domain" description="Glycosyl transferase family 1" evidence="1">
    <location>
        <begin position="215"/>
        <end position="377"/>
    </location>
</feature>
<evidence type="ECO:0000313" key="4">
    <source>
        <dbReference type="Proteomes" id="UP000315082"/>
    </source>
</evidence>
<dbReference type="Gene3D" id="3.40.50.2000">
    <property type="entry name" value="Glycogen Phosphorylase B"/>
    <property type="match status" value="2"/>
</dbReference>
<evidence type="ECO:0000313" key="3">
    <source>
        <dbReference type="EMBL" id="QDV66346.1"/>
    </source>
</evidence>
<accession>A0A518JLC2</accession>
<feature type="domain" description="Glycosyltransferase subfamily 4-like N-terminal" evidence="2">
    <location>
        <begin position="46"/>
        <end position="206"/>
    </location>
</feature>
<dbReference type="KEGG" id="rcf:Poly24_00290"/>
<reference evidence="3 4" key="1">
    <citation type="submission" date="2019-02" db="EMBL/GenBank/DDBJ databases">
        <title>Deep-cultivation of Planctomycetes and their phenomic and genomic characterization uncovers novel biology.</title>
        <authorList>
            <person name="Wiegand S."/>
            <person name="Jogler M."/>
            <person name="Boedeker C."/>
            <person name="Pinto D."/>
            <person name="Vollmers J."/>
            <person name="Rivas-Marin E."/>
            <person name="Kohn T."/>
            <person name="Peeters S.H."/>
            <person name="Heuer A."/>
            <person name="Rast P."/>
            <person name="Oberbeckmann S."/>
            <person name="Bunk B."/>
            <person name="Jeske O."/>
            <person name="Meyerdierks A."/>
            <person name="Storesund J.E."/>
            <person name="Kallscheuer N."/>
            <person name="Luecker S."/>
            <person name="Lage O.M."/>
            <person name="Pohl T."/>
            <person name="Merkel B.J."/>
            <person name="Hornburger P."/>
            <person name="Mueller R.-W."/>
            <person name="Bruemmer F."/>
            <person name="Labrenz M."/>
            <person name="Spormann A.M."/>
            <person name="Op den Camp H."/>
            <person name="Overmann J."/>
            <person name="Amann R."/>
            <person name="Jetten M.S.M."/>
            <person name="Mascher T."/>
            <person name="Medema M.H."/>
            <person name="Devos D.P."/>
            <person name="Kaster A.-K."/>
            <person name="Ovreas L."/>
            <person name="Rohde M."/>
            <person name="Galperin M.Y."/>
            <person name="Jogler C."/>
        </authorList>
    </citation>
    <scope>NUCLEOTIDE SEQUENCE [LARGE SCALE GENOMIC DNA]</scope>
    <source>
        <strain evidence="3 4">Poly24</strain>
    </source>
</reference>
<organism evidence="3 4">
    <name type="scientific">Rosistilla carotiformis</name>
    <dbReference type="NCBI Taxonomy" id="2528017"/>
    <lineage>
        <taxon>Bacteria</taxon>
        <taxon>Pseudomonadati</taxon>
        <taxon>Planctomycetota</taxon>
        <taxon>Planctomycetia</taxon>
        <taxon>Pirellulales</taxon>
        <taxon>Pirellulaceae</taxon>
        <taxon>Rosistilla</taxon>
    </lineage>
</organism>
<dbReference type="PANTHER" id="PTHR12526">
    <property type="entry name" value="GLYCOSYLTRANSFERASE"/>
    <property type="match status" value="1"/>
</dbReference>
<gene>
    <name evidence="3" type="primary">pimB_1</name>
    <name evidence="3" type="ORF">Poly24_00290</name>
</gene>
<dbReference type="Pfam" id="PF00534">
    <property type="entry name" value="Glycos_transf_1"/>
    <property type="match status" value="1"/>
</dbReference>
<evidence type="ECO:0000259" key="1">
    <source>
        <dbReference type="Pfam" id="PF00534"/>
    </source>
</evidence>
<dbReference type="GO" id="GO:0016757">
    <property type="term" value="F:glycosyltransferase activity"/>
    <property type="evidence" value="ECO:0007669"/>
    <property type="project" value="UniProtKB-KW"/>
</dbReference>
<name>A0A518JLC2_9BACT</name>
<evidence type="ECO:0000259" key="2">
    <source>
        <dbReference type="Pfam" id="PF13439"/>
    </source>
</evidence>
<dbReference type="EMBL" id="CP036348">
    <property type="protein sequence ID" value="QDV66346.1"/>
    <property type="molecule type" value="Genomic_DNA"/>
</dbReference>
<dbReference type="Proteomes" id="UP000315082">
    <property type="component" value="Chromosome"/>
</dbReference>
<sequence>MIQAGLRRAASTGKTPQDAIDTSIGAQMTRLKFVHLGLGWIGDRGGGLERYQHGICTAHARLGCDVTAWVQSRTEIVDEFDYKAIAFASPVEKRLRKLRSLGYLAEERFGVRDFIFVSHHASVGGCLVDLCRRVPHVVHFHGPWADEATIEGAPWWKTTLQRRQERLAYHSASRIITLSRSFKQLVVERYGVSESLVHVVPGAIDAAMADPGISRAEARQQLGWPADRPIVLAMRRLVKRVGVDVLVQAIDRLIRDHKSASDLLVMIGGTGPMQDDLKKCINDLGLQNNVRLLGFVPEEQLSTAYRAADFSIVPTQSLEGFGLVTLESMAAGTPAIVTPVGSLPEVISPLCNSLILGGTSASEIADGLYAIVRGQVETPNDDVCRRYVRDNYDWSVIGPRVLEVYRSAC</sequence>
<dbReference type="InterPro" id="IPR028098">
    <property type="entry name" value="Glyco_trans_4-like_N"/>
</dbReference>
<protein>
    <submittedName>
        <fullName evidence="3">GDP-mannose-dependent alpha-(1-6)-phosphatidylinositol monomannoside mannosyltransferase</fullName>
    </submittedName>
</protein>
<dbReference type="SUPFAM" id="SSF53756">
    <property type="entry name" value="UDP-Glycosyltransferase/glycogen phosphorylase"/>
    <property type="match status" value="1"/>
</dbReference>
<keyword evidence="3" id="KW-0328">Glycosyltransferase</keyword>
<keyword evidence="3" id="KW-0808">Transferase</keyword>
<proteinExistence type="predicted"/>
<dbReference type="CDD" id="cd03801">
    <property type="entry name" value="GT4_PimA-like"/>
    <property type="match status" value="1"/>
</dbReference>
<dbReference type="InterPro" id="IPR001296">
    <property type="entry name" value="Glyco_trans_1"/>
</dbReference>
<keyword evidence="4" id="KW-1185">Reference proteome</keyword>
<dbReference type="AlphaFoldDB" id="A0A518JLC2"/>
<dbReference type="Pfam" id="PF13439">
    <property type="entry name" value="Glyco_transf_4"/>
    <property type="match status" value="1"/>
</dbReference>